<dbReference type="OrthoDB" id="4566123at2"/>
<gene>
    <name evidence="1" type="ORF">EAS64_27095</name>
</gene>
<evidence type="ECO:0000313" key="1">
    <source>
        <dbReference type="EMBL" id="TVZ02464.1"/>
    </source>
</evidence>
<dbReference type="EMBL" id="RPFW01000005">
    <property type="protein sequence ID" value="TVZ02464.1"/>
    <property type="molecule type" value="Genomic_DNA"/>
</dbReference>
<dbReference type="InterPro" id="IPR009467">
    <property type="entry name" value="Glycolipid-bd_prot_put"/>
</dbReference>
<sequence>MAIRTLLWRGLDAPRLEIVRVESLDRAHGTQIGIAYELRWKLDGAVLELTMDDGPSVRVELGDADFFDLQHSAFFNSLPVARDMLLEEGAPAREYTMRFVRVPELTAQPAWQRYEPLGNRVVRYHSSGYQADISFDAEGFVTLYQDYLERVG</sequence>
<name>A0A6P2BTT4_9ACTN</name>
<dbReference type="AlphaFoldDB" id="A0A6P2BTT4"/>
<keyword evidence="2" id="KW-1185">Reference proteome</keyword>
<organism evidence="1 2">
    <name type="scientific">Trebonia kvetii</name>
    <dbReference type="NCBI Taxonomy" id="2480626"/>
    <lineage>
        <taxon>Bacteria</taxon>
        <taxon>Bacillati</taxon>
        <taxon>Actinomycetota</taxon>
        <taxon>Actinomycetes</taxon>
        <taxon>Streptosporangiales</taxon>
        <taxon>Treboniaceae</taxon>
        <taxon>Trebonia</taxon>
    </lineage>
</organism>
<protein>
    <submittedName>
        <fullName evidence="1">Uncharacterized protein</fullName>
    </submittedName>
</protein>
<accession>A0A6P2BTT4</accession>
<comment type="caution">
    <text evidence="1">The sequence shown here is derived from an EMBL/GenBank/DDBJ whole genome shotgun (WGS) entry which is preliminary data.</text>
</comment>
<evidence type="ECO:0000313" key="2">
    <source>
        <dbReference type="Proteomes" id="UP000460272"/>
    </source>
</evidence>
<reference evidence="1 2" key="1">
    <citation type="submission" date="2018-11" db="EMBL/GenBank/DDBJ databases">
        <title>Trebonia kvetii gen.nov., sp.nov., a novel acidophilic actinobacterium, and proposal of the new actinobacterial family Treboniaceae fam. nov.</title>
        <authorList>
            <person name="Rapoport D."/>
            <person name="Sagova-Mareckova M."/>
            <person name="Sedlacek I."/>
            <person name="Provaznik J."/>
            <person name="Kralova S."/>
            <person name="Pavlinic D."/>
            <person name="Benes V."/>
            <person name="Kopecky J."/>
        </authorList>
    </citation>
    <scope>NUCLEOTIDE SEQUENCE [LARGE SCALE GENOMIC DNA]</scope>
    <source>
        <strain evidence="1 2">15Tr583</strain>
    </source>
</reference>
<dbReference type="SUPFAM" id="SSF159275">
    <property type="entry name" value="PA1994-like"/>
    <property type="match status" value="1"/>
</dbReference>
<dbReference type="Pfam" id="PF06475">
    <property type="entry name" value="Glycolipid_bind"/>
    <property type="match status" value="1"/>
</dbReference>
<proteinExistence type="predicted"/>
<dbReference type="RefSeq" id="WP_145857496.1">
    <property type="nucleotide sequence ID" value="NZ_RPFW01000005.1"/>
</dbReference>
<dbReference type="Proteomes" id="UP000460272">
    <property type="component" value="Unassembled WGS sequence"/>
</dbReference>